<sequence length="122" mass="13717">MAGGRIKRPHKNGQCPNQKEEETNKTNQQHPISFNIVVCIHPFIFEWAFGRALDTDRFSTTSGAAIFILLFGLFFTARVPPNAITNETRSFRRIGAALSQHHSDTLFVGLNRQTMTNGAHTF</sequence>
<organism evidence="3 4">
    <name type="scientific">Daphnia magna</name>
    <dbReference type="NCBI Taxonomy" id="35525"/>
    <lineage>
        <taxon>Eukaryota</taxon>
        <taxon>Metazoa</taxon>
        <taxon>Ecdysozoa</taxon>
        <taxon>Arthropoda</taxon>
        <taxon>Crustacea</taxon>
        <taxon>Branchiopoda</taxon>
        <taxon>Diplostraca</taxon>
        <taxon>Cladocera</taxon>
        <taxon>Anomopoda</taxon>
        <taxon>Daphniidae</taxon>
        <taxon>Daphnia</taxon>
    </lineage>
</organism>
<keyword evidence="2" id="KW-0812">Transmembrane</keyword>
<name>A0A164R1C9_9CRUS</name>
<dbReference type="AlphaFoldDB" id="A0A164R1C9"/>
<proteinExistence type="predicted"/>
<feature type="transmembrane region" description="Helical" evidence="2">
    <location>
        <begin position="32"/>
        <end position="49"/>
    </location>
</feature>
<keyword evidence="2" id="KW-0472">Membrane</keyword>
<comment type="caution">
    <text evidence="3">The sequence shown here is derived from an EMBL/GenBank/DDBJ whole genome shotgun (WGS) entry which is preliminary data.</text>
</comment>
<protein>
    <submittedName>
        <fullName evidence="3">Uncharacterized protein</fullName>
    </submittedName>
</protein>
<feature type="region of interest" description="Disordered" evidence="1">
    <location>
        <begin position="1"/>
        <end position="28"/>
    </location>
</feature>
<dbReference type="Proteomes" id="UP000076858">
    <property type="component" value="Unassembled WGS sequence"/>
</dbReference>
<evidence type="ECO:0000256" key="1">
    <source>
        <dbReference type="SAM" id="MobiDB-lite"/>
    </source>
</evidence>
<keyword evidence="2" id="KW-1133">Transmembrane helix</keyword>
<feature type="compositionally biased region" description="Basic residues" evidence="1">
    <location>
        <begin position="1"/>
        <end position="11"/>
    </location>
</feature>
<reference evidence="3 4" key="1">
    <citation type="submission" date="2016-03" db="EMBL/GenBank/DDBJ databases">
        <title>EvidentialGene: Evidence-directed Construction of Genes on Genomes.</title>
        <authorList>
            <person name="Gilbert D.G."/>
            <person name="Choi J.-H."/>
            <person name="Mockaitis K."/>
            <person name="Colbourne J."/>
            <person name="Pfrender M."/>
        </authorList>
    </citation>
    <scope>NUCLEOTIDE SEQUENCE [LARGE SCALE GENOMIC DNA]</scope>
    <source>
        <strain evidence="3 4">Xinb3</strain>
        <tissue evidence="3">Complete organism</tissue>
    </source>
</reference>
<dbReference type="EMBL" id="LRGB01002276">
    <property type="protein sequence ID" value="KZS08250.1"/>
    <property type="molecule type" value="Genomic_DNA"/>
</dbReference>
<evidence type="ECO:0000313" key="3">
    <source>
        <dbReference type="EMBL" id="KZS08250.1"/>
    </source>
</evidence>
<evidence type="ECO:0000313" key="4">
    <source>
        <dbReference type="Proteomes" id="UP000076858"/>
    </source>
</evidence>
<accession>A0A164R1C9</accession>
<feature type="transmembrane region" description="Helical" evidence="2">
    <location>
        <begin position="61"/>
        <end position="79"/>
    </location>
</feature>
<evidence type="ECO:0000256" key="2">
    <source>
        <dbReference type="SAM" id="Phobius"/>
    </source>
</evidence>
<keyword evidence="4" id="KW-1185">Reference proteome</keyword>
<gene>
    <name evidence="3" type="ORF">APZ42_027836</name>
</gene>